<feature type="transmembrane region" description="Helical" evidence="4">
    <location>
        <begin position="124"/>
        <end position="141"/>
    </location>
</feature>
<dbReference type="OrthoDB" id="9812260at2"/>
<dbReference type="EMBL" id="CP013189">
    <property type="protein sequence ID" value="ALO47633.1"/>
    <property type="molecule type" value="Genomic_DNA"/>
</dbReference>
<dbReference type="AlphaFoldDB" id="A0A0S2KH34"/>
<feature type="transmembrane region" description="Helical" evidence="4">
    <location>
        <begin position="148"/>
        <end position="165"/>
    </location>
</feature>
<dbReference type="InterPro" id="IPR050469">
    <property type="entry name" value="Diguanylate_Cyclase"/>
</dbReference>
<name>A0A0S2KH34_9GAMM</name>
<evidence type="ECO:0000313" key="7">
    <source>
        <dbReference type="Proteomes" id="UP000065641"/>
    </source>
</evidence>
<feature type="transmembrane region" description="Helical" evidence="4">
    <location>
        <begin position="171"/>
        <end position="191"/>
    </location>
</feature>
<sequence length="390" mass="43697">MNGQSDNNYQISAWRAEFIDPAMEQAYLKSVEPHTVRFLRIALCIWAALLMLFLPLDWLALGSSSGFAILSGLRLAHALMLLWLAYIVGKKSHWATWGWPTTWVAIAGYPLYFIYPFLIPDAGTFGLAVMLIMLLSIYVFLPNRLPLNNLIAAVGITGIVTVIAIQGADLAAVVLAMLVLLWPALLGYAAALRINTGNRRAFITLKELEEEIERRKTLESELKQQALTDPLTGLSNRRQYEMLFRRELDRHLRHGNPLVLGLIDLDHFKDINDQYGHDVGDQVLCHVAELLQAPLRQSDILGRFGGEEFIFILPDSDLDQARLVAERMRQSLETTRLVLEGKSIRVTATFAVTQVCATDTELNNIIRRVDSALYQGKHQGRNCVMCAAAA</sequence>
<dbReference type="PROSITE" id="PS50887">
    <property type="entry name" value="GGDEF"/>
    <property type="match status" value="1"/>
</dbReference>
<evidence type="ECO:0000256" key="3">
    <source>
        <dbReference type="ARBA" id="ARBA00034247"/>
    </source>
</evidence>
<feature type="transmembrane region" description="Helical" evidence="4">
    <location>
        <begin position="38"/>
        <end position="61"/>
    </location>
</feature>
<evidence type="ECO:0000256" key="4">
    <source>
        <dbReference type="SAM" id="Phobius"/>
    </source>
</evidence>
<evidence type="ECO:0000259" key="5">
    <source>
        <dbReference type="PROSITE" id="PS50887"/>
    </source>
</evidence>
<protein>
    <recommendedName>
        <fullName evidence="2">diguanylate cyclase</fullName>
        <ecNumber evidence="2">2.7.7.65</ecNumber>
    </recommendedName>
</protein>
<accession>A0A0S2KH34</accession>
<dbReference type="InterPro" id="IPR029787">
    <property type="entry name" value="Nucleotide_cyclase"/>
</dbReference>
<dbReference type="FunFam" id="3.30.70.270:FF:000001">
    <property type="entry name" value="Diguanylate cyclase domain protein"/>
    <property type="match status" value="1"/>
</dbReference>
<keyword evidence="4" id="KW-1133">Transmembrane helix</keyword>
<dbReference type="SMART" id="SM00267">
    <property type="entry name" value="GGDEF"/>
    <property type="match status" value="1"/>
</dbReference>
<dbReference type="PANTHER" id="PTHR45138">
    <property type="entry name" value="REGULATORY COMPONENTS OF SENSORY TRANSDUCTION SYSTEM"/>
    <property type="match status" value="1"/>
</dbReference>
<dbReference type="Gene3D" id="3.30.70.270">
    <property type="match status" value="1"/>
</dbReference>
<dbReference type="InterPro" id="IPR043128">
    <property type="entry name" value="Rev_trsase/Diguanyl_cyclase"/>
</dbReference>
<dbReference type="GO" id="GO:0052621">
    <property type="term" value="F:diguanylate cyclase activity"/>
    <property type="evidence" value="ECO:0007669"/>
    <property type="project" value="UniProtKB-EC"/>
</dbReference>
<dbReference type="NCBIfam" id="TIGR00254">
    <property type="entry name" value="GGDEF"/>
    <property type="match status" value="1"/>
</dbReference>
<dbReference type="Proteomes" id="UP000065641">
    <property type="component" value="Chromosome"/>
</dbReference>
<proteinExistence type="predicted"/>
<evidence type="ECO:0000313" key="6">
    <source>
        <dbReference type="EMBL" id="ALO47633.1"/>
    </source>
</evidence>
<feature type="domain" description="GGDEF" evidence="5">
    <location>
        <begin position="256"/>
        <end position="389"/>
    </location>
</feature>
<dbReference type="PANTHER" id="PTHR45138:SF9">
    <property type="entry name" value="DIGUANYLATE CYCLASE DGCM-RELATED"/>
    <property type="match status" value="1"/>
</dbReference>
<keyword evidence="7" id="KW-1185">Reference proteome</keyword>
<dbReference type="CDD" id="cd01949">
    <property type="entry name" value="GGDEF"/>
    <property type="match status" value="1"/>
</dbReference>
<evidence type="ECO:0000256" key="1">
    <source>
        <dbReference type="ARBA" id="ARBA00001946"/>
    </source>
</evidence>
<dbReference type="InterPro" id="IPR000160">
    <property type="entry name" value="GGDEF_dom"/>
</dbReference>
<feature type="transmembrane region" description="Helical" evidence="4">
    <location>
        <begin position="100"/>
        <end position="118"/>
    </location>
</feature>
<dbReference type="KEGG" id="pspi:PS2015_3008"/>
<dbReference type="STRING" id="1249552.PS2015_3008"/>
<dbReference type="EC" id="2.7.7.65" evidence="2"/>
<keyword evidence="4" id="KW-0812">Transmembrane</keyword>
<gene>
    <name evidence="6" type="ORF">PS2015_3008</name>
</gene>
<comment type="cofactor">
    <cofactor evidence="1">
        <name>Mg(2+)</name>
        <dbReference type="ChEBI" id="CHEBI:18420"/>
    </cofactor>
</comment>
<dbReference type="Pfam" id="PF00990">
    <property type="entry name" value="GGDEF"/>
    <property type="match status" value="1"/>
</dbReference>
<keyword evidence="4" id="KW-0472">Membrane</keyword>
<organism evidence="6 7">
    <name type="scientific">Pseudohongiella spirulinae</name>
    <dbReference type="NCBI Taxonomy" id="1249552"/>
    <lineage>
        <taxon>Bacteria</taxon>
        <taxon>Pseudomonadati</taxon>
        <taxon>Pseudomonadota</taxon>
        <taxon>Gammaproteobacteria</taxon>
        <taxon>Pseudomonadales</taxon>
        <taxon>Pseudohongiellaceae</taxon>
        <taxon>Pseudohongiella</taxon>
    </lineage>
</organism>
<dbReference type="SUPFAM" id="SSF55073">
    <property type="entry name" value="Nucleotide cyclase"/>
    <property type="match status" value="1"/>
</dbReference>
<feature type="transmembrane region" description="Helical" evidence="4">
    <location>
        <begin position="67"/>
        <end position="88"/>
    </location>
</feature>
<evidence type="ECO:0000256" key="2">
    <source>
        <dbReference type="ARBA" id="ARBA00012528"/>
    </source>
</evidence>
<reference evidence="6 7" key="1">
    <citation type="submission" date="2015-11" db="EMBL/GenBank/DDBJ databases">
        <authorList>
            <person name="Zhang Y."/>
            <person name="Guo Z."/>
        </authorList>
    </citation>
    <scope>NUCLEOTIDE SEQUENCE [LARGE SCALE GENOMIC DNA]</scope>
    <source>
        <strain evidence="6 7">KCTC 32221</strain>
    </source>
</reference>
<comment type="catalytic activity">
    <reaction evidence="3">
        <text>2 GTP = 3',3'-c-di-GMP + 2 diphosphate</text>
        <dbReference type="Rhea" id="RHEA:24898"/>
        <dbReference type="ChEBI" id="CHEBI:33019"/>
        <dbReference type="ChEBI" id="CHEBI:37565"/>
        <dbReference type="ChEBI" id="CHEBI:58805"/>
        <dbReference type="EC" id="2.7.7.65"/>
    </reaction>
</comment>
<dbReference type="RefSeq" id="WP_058023007.1">
    <property type="nucleotide sequence ID" value="NZ_CP013189.1"/>
</dbReference>